<dbReference type="GO" id="GO:0071949">
    <property type="term" value="F:FAD binding"/>
    <property type="evidence" value="ECO:0007669"/>
    <property type="project" value="InterPro"/>
</dbReference>
<dbReference type="PANTHER" id="PTHR11748">
    <property type="entry name" value="D-LACTATE DEHYDROGENASE"/>
    <property type="match status" value="1"/>
</dbReference>
<dbReference type="InterPro" id="IPR016166">
    <property type="entry name" value="FAD-bd_PCMH"/>
</dbReference>
<dbReference type="Pfam" id="PF01565">
    <property type="entry name" value="FAD_binding_4"/>
    <property type="match status" value="1"/>
</dbReference>
<accession>A0A7X1B926</accession>
<reference evidence="2 3" key="1">
    <citation type="submission" date="2020-07" db="EMBL/GenBank/DDBJ databases">
        <authorList>
            <person name="Feng X."/>
        </authorList>
    </citation>
    <scope>NUCLEOTIDE SEQUENCE [LARGE SCALE GENOMIC DNA]</scope>
    <source>
        <strain evidence="2 3">JCM23202</strain>
    </source>
</reference>
<dbReference type="InterPro" id="IPR036318">
    <property type="entry name" value="FAD-bd_PCMH-like_sf"/>
</dbReference>
<dbReference type="PANTHER" id="PTHR11748:SF119">
    <property type="entry name" value="D-2-HYDROXYGLUTARATE DEHYDROGENASE"/>
    <property type="match status" value="1"/>
</dbReference>
<dbReference type="AlphaFoldDB" id="A0A7X1B926"/>
<dbReference type="Proteomes" id="UP000526501">
    <property type="component" value="Unassembled WGS sequence"/>
</dbReference>
<evidence type="ECO:0000259" key="1">
    <source>
        <dbReference type="PROSITE" id="PS51387"/>
    </source>
</evidence>
<sequence>MSSLTPDSLQELLKLIPKSVVDLDPAALLRASRDYYWMSPILKRKLADRPPAEILAKPESEDHLQTILKWAYRNNIPVTPRGKGTGNYGQAVPIDGGLVLDLTNLNAIRSIEENWITAQAGCNFRQLERAASETNQELQLVPSTTGSTLAGFLSGGNGGAGSVTYGMIWNGFVDTLKIYPCTQDSEPFLVQGKDCNPYLHAYGTTGIIAEAKVRLRPRRDWTAFFFSFSPDQIEAVAAASQEIVHLPIPPRLNSFDLPDIVDYFGDDERMPKGRISLRSMVASSMASRIQEIVHKHGGTFEAEDPTALEYLHTHSFNHPTLRIKQKRADLCHLQIKGAGIIKNLPQIIALLPEASCHFDSRKEAGNADSYGGILLSRYESEELLLRAISEIRSMGLQVINVHNHQLGNGHPPSLELIQKTRSKTDPLHLLNDGRIPRSTDS</sequence>
<dbReference type="RefSeq" id="WP_185661808.1">
    <property type="nucleotide sequence ID" value="NZ_CAWPOO010000013.1"/>
</dbReference>
<dbReference type="Gene3D" id="3.30.465.10">
    <property type="match status" value="1"/>
</dbReference>
<evidence type="ECO:0000313" key="2">
    <source>
        <dbReference type="EMBL" id="MBC2607945.1"/>
    </source>
</evidence>
<dbReference type="PROSITE" id="PS51387">
    <property type="entry name" value="FAD_PCMH"/>
    <property type="match status" value="1"/>
</dbReference>
<comment type="caution">
    <text evidence="2">The sequence shown here is derived from an EMBL/GenBank/DDBJ whole genome shotgun (WGS) entry which is preliminary data.</text>
</comment>
<keyword evidence="3" id="KW-1185">Reference proteome</keyword>
<feature type="domain" description="FAD-binding PCMH-type" evidence="1">
    <location>
        <begin position="47"/>
        <end position="218"/>
    </location>
</feature>
<proteinExistence type="predicted"/>
<evidence type="ECO:0000313" key="3">
    <source>
        <dbReference type="Proteomes" id="UP000526501"/>
    </source>
</evidence>
<dbReference type="GO" id="GO:1903457">
    <property type="term" value="P:lactate catabolic process"/>
    <property type="evidence" value="ECO:0007669"/>
    <property type="project" value="TreeGrafter"/>
</dbReference>
<dbReference type="EMBL" id="JACHVC010000013">
    <property type="protein sequence ID" value="MBC2607945.1"/>
    <property type="molecule type" value="Genomic_DNA"/>
</dbReference>
<protein>
    <submittedName>
        <fullName evidence="2">FAD-binding oxidoreductase</fullName>
    </submittedName>
</protein>
<organism evidence="2 3">
    <name type="scientific">Pelagicoccus albus</name>
    <dbReference type="NCBI Taxonomy" id="415222"/>
    <lineage>
        <taxon>Bacteria</taxon>
        <taxon>Pseudomonadati</taxon>
        <taxon>Verrucomicrobiota</taxon>
        <taxon>Opitutia</taxon>
        <taxon>Puniceicoccales</taxon>
        <taxon>Pelagicoccaceae</taxon>
        <taxon>Pelagicoccus</taxon>
    </lineage>
</organism>
<dbReference type="GO" id="GO:0004458">
    <property type="term" value="F:D-lactate dehydrogenase (cytochrome) activity"/>
    <property type="evidence" value="ECO:0007669"/>
    <property type="project" value="TreeGrafter"/>
</dbReference>
<dbReference type="InterPro" id="IPR006094">
    <property type="entry name" value="Oxid_FAD_bind_N"/>
</dbReference>
<dbReference type="GO" id="GO:0008720">
    <property type="term" value="F:D-lactate dehydrogenase (NAD+) activity"/>
    <property type="evidence" value="ECO:0007669"/>
    <property type="project" value="TreeGrafter"/>
</dbReference>
<gene>
    <name evidence="2" type="ORF">H5P27_17960</name>
</gene>
<name>A0A7X1B926_9BACT</name>
<dbReference type="InterPro" id="IPR016169">
    <property type="entry name" value="FAD-bd_PCMH_sub2"/>
</dbReference>
<dbReference type="SUPFAM" id="SSF56176">
    <property type="entry name" value="FAD-binding/transporter-associated domain-like"/>
    <property type="match status" value="1"/>
</dbReference>